<feature type="region of interest" description="Disordered" evidence="1">
    <location>
        <begin position="1"/>
        <end position="131"/>
    </location>
</feature>
<proteinExistence type="predicted"/>
<dbReference type="RefSeq" id="WP_063885662.1">
    <property type="nucleotide sequence ID" value="NZ_CP023697.1"/>
</dbReference>
<evidence type="ECO:0000313" key="2">
    <source>
        <dbReference type="EMBL" id="QEV06110.1"/>
    </source>
</evidence>
<feature type="compositionally biased region" description="Basic and acidic residues" evidence="1">
    <location>
        <begin position="108"/>
        <end position="131"/>
    </location>
</feature>
<gene>
    <name evidence="2" type="ORF">CP972_10815</name>
</gene>
<keyword evidence="3" id="KW-1185">Reference proteome</keyword>
<organism evidence="2 3">
    <name type="scientific">Streptomyces prasinus</name>
    <dbReference type="NCBI Taxonomy" id="67345"/>
    <lineage>
        <taxon>Bacteria</taxon>
        <taxon>Bacillati</taxon>
        <taxon>Actinomycetota</taxon>
        <taxon>Actinomycetes</taxon>
        <taxon>Kitasatosporales</taxon>
        <taxon>Streptomycetaceae</taxon>
        <taxon>Streptomyces</taxon>
    </lineage>
</organism>
<dbReference type="EMBL" id="CP023697">
    <property type="protein sequence ID" value="QEV06110.1"/>
    <property type="molecule type" value="Genomic_DNA"/>
</dbReference>
<sequence length="224" mass="24608">MTDTTRRPGDEPLTENPRTTARTPLSGTRDGVPEGSTGTTRRPGDEPPAETPGTTAGTPLSGTRDGVRDGVRRDDPLGDPRRDTYEKGARAGAPDRHEGTGGTPDAHTLLDERRDRHGGDRALEEAHGSRLLRLDDGEKFSERLQHAVAGFVDTPRDSVAEADRVLEELAARFTDAVTERRRTLRRSWRTEDVGEGPNAAETGTEQLRLALRDYRELAERLLRA</sequence>
<feature type="compositionally biased region" description="Polar residues" evidence="1">
    <location>
        <begin position="16"/>
        <end position="26"/>
    </location>
</feature>
<accession>A0ABX6ATQ3</accession>
<dbReference type="Proteomes" id="UP000326041">
    <property type="component" value="Chromosome"/>
</dbReference>
<evidence type="ECO:0000313" key="3">
    <source>
        <dbReference type="Proteomes" id="UP000326041"/>
    </source>
</evidence>
<feature type="compositionally biased region" description="Basic and acidic residues" evidence="1">
    <location>
        <begin position="65"/>
        <end position="99"/>
    </location>
</feature>
<evidence type="ECO:0000256" key="1">
    <source>
        <dbReference type="SAM" id="MobiDB-lite"/>
    </source>
</evidence>
<dbReference type="GeneID" id="95535047"/>
<name>A0ABX6ATQ3_9ACTN</name>
<reference evidence="2 3" key="1">
    <citation type="submission" date="2017-09" db="EMBL/GenBank/DDBJ databases">
        <authorList>
            <person name="Lee N."/>
            <person name="Cho B.-K."/>
        </authorList>
    </citation>
    <scope>NUCLEOTIDE SEQUENCE [LARGE SCALE GENOMIC DNA]</scope>
    <source>
        <strain evidence="2 3">ATCC 13879</strain>
    </source>
</reference>
<protein>
    <submittedName>
        <fullName evidence="2">Uncharacterized protein</fullName>
    </submittedName>
</protein>
<feature type="compositionally biased region" description="Low complexity" evidence="1">
    <location>
        <begin position="51"/>
        <end position="64"/>
    </location>
</feature>
<feature type="compositionally biased region" description="Basic and acidic residues" evidence="1">
    <location>
        <begin position="1"/>
        <end position="10"/>
    </location>
</feature>